<dbReference type="AlphaFoldDB" id="T1CS89"/>
<dbReference type="Pfam" id="PF05050">
    <property type="entry name" value="Methyltransf_21"/>
    <property type="match status" value="1"/>
</dbReference>
<feature type="domain" description="Methyltransferase FkbM" evidence="1">
    <location>
        <begin position="28"/>
        <end position="104"/>
    </location>
</feature>
<dbReference type="InterPro" id="IPR029063">
    <property type="entry name" value="SAM-dependent_MTases_sf"/>
</dbReference>
<dbReference type="SUPFAM" id="SSF53335">
    <property type="entry name" value="S-adenosyl-L-methionine-dependent methyltransferases"/>
    <property type="match status" value="1"/>
</dbReference>
<keyword evidence="2" id="KW-0808">Transferase</keyword>
<dbReference type="EMBL" id="AUZX01004237">
    <property type="protein sequence ID" value="EQD71394.1"/>
    <property type="molecule type" value="Genomic_DNA"/>
</dbReference>
<dbReference type="Gene3D" id="3.40.50.150">
    <property type="entry name" value="Vaccinia Virus protein VP39"/>
    <property type="match status" value="1"/>
</dbReference>
<protein>
    <submittedName>
        <fullName evidence="2">Methyltransferase FkbM family</fullName>
    </submittedName>
</protein>
<comment type="caution">
    <text evidence="2">The sequence shown here is derived from an EMBL/GenBank/DDBJ whole genome shotgun (WGS) entry which is preliminary data.</text>
</comment>
<keyword evidence="2" id="KW-0489">Methyltransferase</keyword>
<dbReference type="GO" id="GO:0008168">
    <property type="term" value="F:methyltransferase activity"/>
    <property type="evidence" value="ECO:0007669"/>
    <property type="project" value="UniProtKB-KW"/>
</dbReference>
<proteinExistence type="predicted"/>
<evidence type="ECO:0000313" key="2">
    <source>
        <dbReference type="EMBL" id="EQD71394.1"/>
    </source>
</evidence>
<reference evidence="2" key="2">
    <citation type="journal article" date="2014" name="ISME J.">
        <title>Microbial stratification in low pH oxic and suboxic macroscopic growths along an acid mine drainage.</title>
        <authorList>
            <person name="Mendez-Garcia C."/>
            <person name="Mesa V."/>
            <person name="Sprenger R.R."/>
            <person name="Richter M."/>
            <person name="Diez M.S."/>
            <person name="Solano J."/>
            <person name="Bargiela R."/>
            <person name="Golyshina O.V."/>
            <person name="Manteca A."/>
            <person name="Ramos J.L."/>
            <person name="Gallego J.R."/>
            <person name="Llorente I."/>
            <person name="Martins Dos Santos V.A."/>
            <person name="Jensen O.N."/>
            <person name="Pelaez A.I."/>
            <person name="Sanchez J."/>
            <person name="Ferrer M."/>
        </authorList>
    </citation>
    <scope>NUCLEOTIDE SEQUENCE</scope>
</reference>
<dbReference type="GO" id="GO:0032259">
    <property type="term" value="P:methylation"/>
    <property type="evidence" value="ECO:0007669"/>
    <property type="project" value="UniProtKB-KW"/>
</dbReference>
<accession>T1CS89</accession>
<name>T1CS89_9ZZZZ</name>
<reference evidence="2" key="1">
    <citation type="submission" date="2013-08" db="EMBL/GenBank/DDBJ databases">
        <authorList>
            <person name="Mendez C."/>
            <person name="Richter M."/>
            <person name="Ferrer M."/>
            <person name="Sanchez J."/>
        </authorList>
    </citation>
    <scope>NUCLEOTIDE SEQUENCE</scope>
</reference>
<dbReference type="InterPro" id="IPR006342">
    <property type="entry name" value="FkbM_mtfrase"/>
</dbReference>
<feature type="non-terminal residue" evidence="2">
    <location>
        <position position="1"/>
    </location>
</feature>
<gene>
    <name evidence="2" type="ORF">B1A_05809</name>
</gene>
<evidence type="ECO:0000259" key="1">
    <source>
        <dbReference type="Pfam" id="PF05050"/>
    </source>
</evidence>
<sequence>AGGIVRCDIQEVCVVARQRQVHLDRSGGDWAIRITDENTGTPAVEGITVEELLARCNAPETIDLLKCDIEGAEAEVFADCSAWIGRVHYLIIEVHPPYSSKALIAQLEKNGAHPQLTYRRDKGNGLEMAVLKL</sequence>
<organism evidence="2">
    <name type="scientific">mine drainage metagenome</name>
    <dbReference type="NCBI Taxonomy" id="410659"/>
    <lineage>
        <taxon>unclassified sequences</taxon>
        <taxon>metagenomes</taxon>
        <taxon>ecological metagenomes</taxon>
    </lineage>
</organism>